<comment type="function">
    <text evidence="9">Specifically methylates the N3 position of the uracil ring of uridine 1498 (m3U1498) in 16S rRNA. Acts on the fully assembled 30S ribosomal subunit.</text>
</comment>
<evidence type="ECO:0000256" key="2">
    <source>
        <dbReference type="ARBA" id="ARBA00005528"/>
    </source>
</evidence>
<dbReference type="AlphaFoldDB" id="A0A9W7DR01"/>
<keyword evidence="5" id="KW-0698">rRNA processing</keyword>
<evidence type="ECO:0000256" key="10">
    <source>
        <dbReference type="ARBA" id="ARBA00047944"/>
    </source>
</evidence>
<dbReference type="Pfam" id="PF04452">
    <property type="entry name" value="Methyltrans_RNA"/>
    <property type="match status" value="1"/>
</dbReference>
<dbReference type="PANTHER" id="PTHR30027">
    <property type="entry name" value="RIBOSOMAL RNA SMALL SUBUNIT METHYLTRANSFERASE E"/>
    <property type="match status" value="1"/>
</dbReference>
<dbReference type="GO" id="GO:0005737">
    <property type="term" value="C:cytoplasm"/>
    <property type="evidence" value="ECO:0007669"/>
    <property type="project" value="UniProtKB-SubCell"/>
</dbReference>
<dbReference type="PIRSF" id="PIRSF015601">
    <property type="entry name" value="MTase_slr0722"/>
    <property type="match status" value="1"/>
</dbReference>
<dbReference type="InterPro" id="IPR046886">
    <property type="entry name" value="RsmE_MTase_dom"/>
</dbReference>
<evidence type="ECO:0000256" key="7">
    <source>
        <dbReference type="ARBA" id="ARBA00022679"/>
    </source>
</evidence>
<dbReference type="EMBL" id="BRXZ01002042">
    <property type="protein sequence ID" value="GMH52999.1"/>
    <property type="molecule type" value="Genomic_DNA"/>
</dbReference>
<dbReference type="GO" id="GO:0070475">
    <property type="term" value="P:rRNA base methylation"/>
    <property type="evidence" value="ECO:0007669"/>
    <property type="project" value="TreeGrafter"/>
</dbReference>
<dbReference type="GO" id="GO:0070042">
    <property type="term" value="F:rRNA (uridine-N3-)-methyltransferase activity"/>
    <property type="evidence" value="ECO:0007669"/>
    <property type="project" value="TreeGrafter"/>
</dbReference>
<evidence type="ECO:0000256" key="6">
    <source>
        <dbReference type="ARBA" id="ARBA00022603"/>
    </source>
</evidence>
<accession>A0A9W7DR01</accession>
<gene>
    <name evidence="12" type="ORF">TrRE_jg12653</name>
</gene>
<keyword evidence="13" id="KW-1185">Reference proteome</keyword>
<dbReference type="SUPFAM" id="SSF75217">
    <property type="entry name" value="alpha/beta knot"/>
    <property type="match status" value="1"/>
</dbReference>
<keyword evidence="8" id="KW-0949">S-adenosyl-L-methionine</keyword>
<comment type="similarity">
    <text evidence="2">Belongs to the RNA methyltransferase RsmE family.</text>
</comment>
<evidence type="ECO:0000256" key="5">
    <source>
        <dbReference type="ARBA" id="ARBA00022552"/>
    </source>
</evidence>
<feature type="domain" description="Ribosomal RNA small subunit methyltransferase E methyltransferase" evidence="11">
    <location>
        <begin position="51"/>
        <end position="218"/>
    </location>
</feature>
<proteinExistence type="inferred from homology"/>
<reference evidence="12" key="1">
    <citation type="submission" date="2022-07" db="EMBL/GenBank/DDBJ databases">
        <title>Genome analysis of Parmales, a sister group of diatoms, reveals the evolutionary specialization of diatoms from phago-mixotrophs to photoautotrophs.</title>
        <authorList>
            <person name="Ban H."/>
            <person name="Sato S."/>
            <person name="Yoshikawa S."/>
            <person name="Kazumasa Y."/>
            <person name="Nakamura Y."/>
            <person name="Ichinomiya M."/>
            <person name="Saitoh K."/>
            <person name="Sato N."/>
            <person name="Blanc-Mathieu R."/>
            <person name="Endo H."/>
            <person name="Kuwata A."/>
            <person name="Ogata H."/>
        </authorList>
    </citation>
    <scope>NUCLEOTIDE SEQUENCE</scope>
</reference>
<organism evidence="12 13">
    <name type="scientific">Triparma retinervis</name>
    <dbReference type="NCBI Taxonomy" id="2557542"/>
    <lineage>
        <taxon>Eukaryota</taxon>
        <taxon>Sar</taxon>
        <taxon>Stramenopiles</taxon>
        <taxon>Ochrophyta</taxon>
        <taxon>Bolidophyceae</taxon>
        <taxon>Parmales</taxon>
        <taxon>Triparmaceae</taxon>
        <taxon>Triparma</taxon>
    </lineage>
</organism>
<keyword evidence="7" id="KW-0808">Transferase</keyword>
<dbReference type="Gene3D" id="3.40.1280.10">
    <property type="match status" value="1"/>
</dbReference>
<dbReference type="InterPro" id="IPR006700">
    <property type="entry name" value="RsmE"/>
</dbReference>
<keyword evidence="4" id="KW-0963">Cytoplasm</keyword>
<evidence type="ECO:0000259" key="11">
    <source>
        <dbReference type="Pfam" id="PF04452"/>
    </source>
</evidence>
<dbReference type="Proteomes" id="UP001165082">
    <property type="component" value="Unassembled WGS sequence"/>
</dbReference>
<name>A0A9W7DR01_9STRA</name>
<comment type="catalytic activity">
    <reaction evidence="10">
        <text>uridine(1498) in 16S rRNA + S-adenosyl-L-methionine = N(3)-methyluridine(1498) in 16S rRNA + S-adenosyl-L-homocysteine + H(+)</text>
        <dbReference type="Rhea" id="RHEA:42920"/>
        <dbReference type="Rhea" id="RHEA-COMP:10283"/>
        <dbReference type="Rhea" id="RHEA-COMP:10284"/>
        <dbReference type="ChEBI" id="CHEBI:15378"/>
        <dbReference type="ChEBI" id="CHEBI:57856"/>
        <dbReference type="ChEBI" id="CHEBI:59789"/>
        <dbReference type="ChEBI" id="CHEBI:65315"/>
        <dbReference type="ChEBI" id="CHEBI:74502"/>
        <dbReference type="EC" id="2.1.1.193"/>
    </reaction>
</comment>
<evidence type="ECO:0000256" key="9">
    <source>
        <dbReference type="ARBA" id="ARBA00025699"/>
    </source>
</evidence>
<evidence type="ECO:0000256" key="4">
    <source>
        <dbReference type="ARBA" id="ARBA00022490"/>
    </source>
</evidence>
<dbReference type="InterPro" id="IPR029028">
    <property type="entry name" value="Alpha/beta_knot_MTases"/>
</dbReference>
<dbReference type="OrthoDB" id="45385at2759"/>
<dbReference type="PANTHER" id="PTHR30027:SF3">
    <property type="entry name" value="16S RRNA (URACIL(1498)-N(3))-METHYLTRANSFERASE"/>
    <property type="match status" value="1"/>
</dbReference>
<protein>
    <recommendedName>
        <fullName evidence="3">16S rRNA (uracil(1498)-N(3))-methyltransferase</fullName>
        <ecNumber evidence="3">2.1.1.193</ecNumber>
    </recommendedName>
</protein>
<evidence type="ECO:0000256" key="8">
    <source>
        <dbReference type="ARBA" id="ARBA00022691"/>
    </source>
</evidence>
<keyword evidence="6" id="KW-0489">Methyltransferase</keyword>
<sequence>MKNVLRLRSASKVNVFNELGEWDGNISDLSKSGGLVELNEKTREPPQGVAPHVHLVCACLKKTPTRTLLEKATEVNVSQISFIKTANTDGANVRLVGKWLIDGKARDVVREGSEQCGRLDVPGIDPDIADLKTLIGNAQQGGTTVAVCRERSPSSVPLFDFAASLPPSSPSMIVVGPEGGWSPAEEEWFESEGNAISVSLGNNVLRAETAAILAVGVLGNLRTTVV</sequence>
<comment type="caution">
    <text evidence="12">The sequence shown here is derived from an EMBL/GenBank/DDBJ whole genome shotgun (WGS) entry which is preliminary data.</text>
</comment>
<comment type="subcellular location">
    <subcellularLocation>
        <location evidence="1">Cytoplasm</location>
    </subcellularLocation>
</comment>
<dbReference type="NCBIfam" id="TIGR00046">
    <property type="entry name" value="RsmE family RNA methyltransferase"/>
    <property type="match status" value="1"/>
</dbReference>
<evidence type="ECO:0000256" key="1">
    <source>
        <dbReference type="ARBA" id="ARBA00004496"/>
    </source>
</evidence>
<dbReference type="EC" id="2.1.1.193" evidence="3"/>
<dbReference type="InterPro" id="IPR029026">
    <property type="entry name" value="tRNA_m1G_MTases_N"/>
</dbReference>
<evidence type="ECO:0000256" key="3">
    <source>
        <dbReference type="ARBA" id="ARBA00012328"/>
    </source>
</evidence>
<evidence type="ECO:0000313" key="12">
    <source>
        <dbReference type="EMBL" id="GMH52999.1"/>
    </source>
</evidence>
<dbReference type="CDD" id="cd18084">
    <property type="entry name" value="RsmE-like"/>
    <property type="match status" value="1"/>
</dbReference>
<evidence type="ECO:0000313" key="13">
    <source>
        <dbReference type="Proteomes" id="UP001165082"/>
    </source>
</evidence>